<evidence type="ECO:0000256" key="7">
    <source>
        <dbReference type="SAM" id="Phobius"/>
    </source>
</evidence>
<protein>
    <submittedName>
        <fullName evidence="9">Type IV secretory pathway TraG/TraD family ATPase VirD4</fullName>
    </submittedName>
</protein>
<dbReference type="Proteomes" id="UP000639010">
    <property type="component" value="Unassembled WGS sequence"/>
</dbReference>
<evidence type="ECO:0000256" key="6">
    <source>
        <dbReference type="SAM" id="MobiDB-lite"/>
    </source>
</evidence>
<organism evidence="9 10">
    <name type="scientific">Desulfomicrobium macestii</name>
    <dbReference type="NCBI Taxonomy" id="90731"/>
    <lineage>
        <taxon>Bacteria</taxon>
        <taxon>Pseudomonadati</taxon>
        <taxon>Thermodesulfobacteriota</taxon>
        <taxon>Desulfovibrionia</taxon>
        <taxon>Desulfovibrionales</taxon>
        <taxon>Desulfomicrobiaceae</taxon>
        <taxon>Desulfomicrobium</taxon>
    </lineage>
</organism>
<evidence type="ECO:0000313" key="10">
    <source>
        <dbReference type="Proteomes" id="UP000639010"/>
    </source>
</evidence>
<comment type="subcellular location">
    <subcellularLocation>
        <location evidence="1">Cell membrane</location>
        <topology evidence="1">Multi-pass membrane protein</topology>
    </subcellularLocation>
</comment>
<gene>
    <name evidence="9" type="ORF">H4684_003703</name>
</gene>
<dbReference type="InterPro" id="IPR019476">
    <property type="entry name" value="T4SS_TraD_DNA-bd"/>
</dbReference>
<dbReference type="RefSeq" id="WP_192624841.1">
    <property type="nucleotide sequence ID" value="NZ_JADBGG010000041.1"/>
</dbReference>
<evidence type="ECO:0000256" key="1">
    <source>
        <dbReference type="ARBA" id="ARBA00004651"/>
    </source>
</evidence>
<evidence type="ECO:0000256" key="3">
    <source>
        <dbReference type="ARBA" id="ARBA00022692"/>
    </source>
</evidence>
<feature type="domain" description="Type IV secretion system coupling protein TraD DNA-binding" evidence="8">
    <location>
        <begin position="140"/>
        <end position="528"/>
    </location>
</feature>
<keyword evidence="5 7" id="KW-0472">Membrane</keyword>
<proteinExistence type="predicted"/>
<evidence type="ECO:0000256" key="5">
    <source>
        <dbReference type="ARBA" id="ARBA00023136"/>
    </source>
</evidence>
<dbReference type="SUPFAM" id="SSF52540">
    <property type="entry name" value="P-loop containing nucleoside triphosphate hydrolases"/>
    <property type="match status" value="1"/>
</dbReference>
<name>A0ABR9H8I6_9BACT</name>
<reference evidence="9 10" key="1">
    <citation type="submission" date="2020-10" db="EMBL/GenBank/DDBJ databases">
        <title>Genomic Encyclopedia of Type Strains, Phase IV (KMG-IV): sequencing the most valuable type-strain genomes for metagenomic binning, comparative biology and taxonomic classification.</title>
        <authorList>
            <person name="Goeker M."/>
        </authorList>
    </citation>
    <scope>NUCLEOTIDE SEQUENCE [LARGE SCALE GENOMIC DNA]</scope>
    <source>
        <strain evidence="9 10">DSM 4194</strain>
    </source>
</reference>
<sequence>MKDLTAKTIGAFGATSILTYSGLQYYAMQSAGQRNYFDHMRYTIQSLWDPSAQYFVDSFRGQYEALSALGAPGGLIAVGLGAAAAVAVWGFAGDKSQSGVQSYKIKNNRNETHLRGAKMLSAAQVAWDVKKSKAALGPVVLGGVPLTADSLYTHYFIAGTTGAGKSVLFYTFLDTEEQTARAFVVDNGGGFLKRYFNPERGDVILNPLDARSAQWSPFAEIDETEDCAQIACSLVPNEDGPNAAWAGYSQTFLKCLMQVLHESGSGTNGEFYRLATKALPEELQALLNDTEAAPMLQKSAEKMFGSARAIAASHLRGFDSFDPRAGADGFSLKKFCSETAENKGWLFLPYQDGGQLQLLKGLISCWSDIAILAAMSKESKQRKYFVLDEFDSIGKVSSVRDTLLSKGRKYGATALIAVQTLSQVRERYGREGAAAILGNCGSWISFRTTDVEMSEEISKRIGEAEIERVTTNKSANKTRGKNRTASEGQTQQTQVVKTRLVMPEELRQLAKCEGFLMTSEGRVCPIHLDYPPPRAARADAFVRKSRPVESDNNNPSVTDFE</sequence>
<evidence type="ECO:0000256" key="4">
    <source>
        <dbReference type="ARBA" id="ARBA00022989"/>
    </source>
</evidence>
<feature type="region of interest" description="Disordered" evidence="6">
    <location>
        <begin position="468"/>
        <end position="495"/>
    </location>
</feature>
<dbReference type="InterPro" id="IPR051539">
    <property type="entry name" value="T4SS-coupling_protein"/>
</dbReference>
<keyword evidence="3 7" id="KW-0812">Transmembrane</keyword>
<dbReference type="CDD" id="cd01127">
    <property type="entry name" value="TrwB_TraG_TraD_VirD4"/>
    <property type="match status" value="1"/>
</dbReference>
<feature type="transmembrane region" description="Helical" evidence="7">
    <location>
        <begin position="68"/>
        <end position="92"/>
    </location>
</feature>
<evidence type="ECO:0000256" key="2">
    <source>
        <dbReference type="ARBA" id="ARBA00022475"/>
    </source>
</evidence>
<dbReference type="Gene3D" id="3.40.50.300">
    <property type="entry name" value="P-loop containing nucleotide triphosphate hydrolases"/>
    <property type="match status" value="2"/>
</dbReference>
<keyword evidence="4 7" id="KW-1133">Transmembrane helix</keyword>
<dbReference type="PANTHER" id="PTHR37937">
    <property type="entry name" value="CONJUGATIVE TRANSFER: DNA TRANSPORT"/>
    <property type="match status" value="1"/>
</dbReference>
<dbReference type="PANTHER" id="PTHR37937:SF1">
    <property type="entry name" value="CONJUGATIVE TRANSFER: DNA TRANSPORT"/>
    <property type="match status" value="1"/>
</dbReference>
<keyword evidence="2" id="KW-1003">Cell membrane</keyword>
<feature type="compositionally biased region" description="Polar residues" evidence="6">
    <location>
        <begin position="483"/>
        <end position="495"/>
    </location>
</feature>
<dbReference type="EMBL" id="JADBGG010000041">
    <property type="protein sequence ID" value="MBE1427019.1"/>
    <property type="molecule type" value="Genomic_DNA"/>
</dbReference>
<evidence type="ECO:0000259" key="8">
    <source>
        <dbReference type="Pfam" id="PF10412"/>
    </source>
</evidence>
<accession>A0ABR9H8I6</accession>
<dbReference type="InterPro" id="IPR027417">
    <property type="entry name" value="P-loop_NTPase"/>
</dbReference>
<comment type="caution">
    <text evidence="9">The sequence shown here is derived from an EMBL/GenBank/DDBJ whole genome shotgun (WGS) entry which is preliminary data.</text>
</comment>
<keyword evidence="10" id="KW-1185">Reference proteome</keyword>
<dbReference type="Pfam" id="PF10412">
    <property type="entry name" value="TrwB_AAD_bind"/>
    <property type="match status" value="1"/>
</dbReference>
<evidence type="ECO:0000313" key="9">
    <source>
        <dbReference type="EMBL" id="MBE1427019.1"/>
    </source>
</evidence>